<protein>
    <submittedName>
        <fullName evidence="3">Uncharacterized protein</fullName>
    </submittedName>
</protein>
<reference evidence="3" key="1">
    <citation type="submission" date="2021-03" db="EMBL/GenBank/DDBJ databases">
        <authorList>
            <person name="Bekaert M."/>
        </authorList>
    </citation>
    <scope>NUCLEOTIDE SEQUENCE</scope>
</reference>
<dbReference type="AlphaFoldDB" id="A0A8S3RRB8"/>
<name>A0A8S3RRB8_MYTED</name>
<feature type="coiled-coil region" evidence="1">
    <location>
        <begin position="79"/>
        <end position="136"/>
    </location>
</feature>
<organism evidence="3 4">
    <name type="scientific">Mytilus edulis</name>
    <name type="common">Blue mussel</name>
    <dbReference type="NCBI Taxonomy" id="6550"/>
    <lineage>
        <taxon>Eukaryota</taxon>
        <taxon>Metazoa</taxon>
        <taxon>Spiralia</taxon>
        <taxon>Lophotrochozoa</taxon>
        <taxon>Mollusca</taxon>
        <taxon>Bivalvia</taxon>
        <taxon>Autobranchia</taxon>
        <taxon>Pteriomorphia</taxon>
        <taxon>Mytilida</taxon>
        <taxon>Mytiloidea</taxon>
        <taxon>Mytilidae</taxon>
        <taxon>Mytilinae</taxon>
        <taxon>Mytilus</taxon>
    </lineage>
</organism>
<proteinExistence type="predicted"/>
<gene>
    <name evidence="3" type="ORF">MEDL_23367</name>
</gene>
<sequence>MTRTDWGISKSHIGILKVVLLMNCSQENVSHFFVSFLLYYGPVCLHAFLLETSTLAKSVGGPVTNVGNDNHYSALIELLMDEKQHRYQLEQRVATLEQRSGSTQQAARILQLENFVKHLENDLSSVKQSLAQQLNKKLYRGRSSTCNKRSECYLHAKVQRSFT</sequence>
<keyword evidence="2" id="KW-0472">Membrane</keyword>
<evidence type="ECO:0000313" key="4">
    <source>
        <dbReference type="Proteomes" id="UP000683360"/>
    </source>
</evidence>
<dbReference type="EMBL" id="CAJPWZ010001142">
    <property type="protein sequence ID" value="CAG2209270.1"/>
    <property type="molecule type" value="Genomic_DNA"/>
</dbReference>
<keyword evidence="2" id="KW-1133">Transmembrane helix</keyword>
<feature type="transmembrane region" description="Helical" evidence="2">
    <location>
        <begin position="29"/>
        <end position="50"/>
    </location>
</feature>
<evidence type="ECO:0000256" key="1">
    <source>
        <dbReference type="SAM" id="Coils"/>
    </source>
</evidence>
<dbReference type="Proteomes" id="UP000683360">
    <property type="component" value="Unassembled WGS sequence"/>
</dbReference>
<evidence type="ECO:0000313" key="3">
    <source>
        <dbReference type="EMBL" id="CAG2209270.1"/>
    </source>
</evidence>
<keyword evidence="4" id="KW-1185">Reference proteome</keyword>
<keyword evidence="2" id="KW-0812">Transmembrane</keyword>
<comment type="caution">
    <text evidence="3">The sequence shown here is derived from an EMBL/GenBank/DDBJ whole genome shotgun (WGS) entry which is preliminary data.</text>
</comment>
<keyword evidence="1" id="KW-0175">Coiled coil</keyword>
<accession>A0A8S3RRB8</accession>
<evidence type="ECO:0000256" key="2">
    <source>
        <dbReference type="SAM" id="Phobius"/>
    </source>
</evidence>